<dbReference type="PANTHER" id="PTHR33376:SF7">
    <property type="entry name" value="C4-DICARBOXYLATE-BINDING PROTEIN DCTB"/>
    <property type="match status" value="1"/>
</dbReference>
<evidence type="ECO:0000256" key="3">
    <source>
        <dbReference type="ARBA" id="ARBA00022729"/>
    </source>
</evidence>
<dbReference type="Gene3D" id="3.40.190.170">
    <property type="entry name" value="Bacterial extracellular solute-binding protein, family 7"/>
    <property type="match status" value="1"/>
</dbReference>
<protein>
    <recommendedName>
        <fullName evidence="7">TRAP-type C4-dicarboxylate transport system, substrate-binding protein</fullName>
    </recommendedName>
</protein>
<dbReference type="EMBL" id="BAABGL010000002">
    <property type="protein sequence ID" value="GAA4385012.1"/>
    <property type="molecule type" value="Genomic_DNA"/>
</dbReference>
<dbReference type="NCBIfam" id="NF037995">
    <property type="entry name" value="TRAP_S1"/>
    <property type="match status" value="1"/>
</dbReference>
<sequence>MGRETGPHRIRSTLHAASTGTACAAGSNPTDPQAPTGAGIRETQGVIMRTLRSHFTRTRTIGVLSAASALTLGLSACAGSAGGGGGGGGAGSGDGYEVGASQEDIDAAISELDPVTITYQPSAASEASIQSPSGTELAKAIEEKSGGKITVDVVWGQAIAGYGEVHDALADGRVDLAYTLPVYQPTEFPAVNALGDMLAGISPSPFTGEMIANAVAADVSWGSPEIIEEYTSKGITPLVPVVASGGYYSVCSDPGMEKDDWQGRQVRIASKTQNDLMASLGASPVSIEYVETFEALQRGTVDCTLAQLVPSAEGGIFEVAPHVGYMTETSYTRSPGAILAGSKFEQLPLAYQQILFDVYADYYQGQMMTTIGGNAEGIKQAKAAGGEIVEFPADLQTEIGEFDEAKKEEIQSSGILGDDITSRVEESEQQWAEKIEELGFTDGGSTADFDEWYDTETDYREVGQAVYEDALAEHRPGSEG</sequence>
<keyword evidence="6" id="KW-1185">Reference proteome</keyword>
<feature type="region of interest" description="Disordered" evidence="4">
    <location>
        <begin position="1"/>
        <end position="42"/>
    </location>
</feature>
<keyword evidence="3" id="KW-0732">Signal</keyword>
<evidence type="ECO:0000256" key="2">
    <source>
        <dbReference type="ARBA" id="ARBA00022448"/>
    </source>
</evidence>
<name>A0ABP8J4Q6_9MICO</name>
<evidence type="ECO:0008006" key="7">
    <source>
        <dbReference type="Google" id="ProtNLM"/>
    </source>
</evidence>
<comment type="caution">
    <text evidence="5">The sequence shown here is derived from an EMBL/GenBank/DDBJ whole genome shotgun (WGS) entry which is preliminary data.</text>
</comment>
<organism evidence="5 6">
    <name type="scientific">Brevibacterium pityocampae</name>
    <dbReference type="NCBI Taxonomy" id="506594"/>
    <lineage>
        <taxon>Bacteria</taxon>
        <taxon>Bacillati</taxon>
        <taxon>Actinomycetota</taxon>
        <taxon>Actinomycetes</taxon>
        <taxon>Micrococcales</taxon>
        <taxon>Brevibacteriaceae</taxon>
        <taxon>Brevibacterium</taxon>
    </lineage>
</organism>
<dbReference type="InterPro" id="IPR018389">
    <property type="entry name" value="DctP_fam"/>
</dbReference>
<dbReference type="PROSITE" id="PS51257">
    <property type="entry name" value="PROKAR_LIPOPROTEIN"/>
    <property type="match status" value="1"/>
</dbReference>
<accession>A0ABP8J4Q6</accession>
<gene>
    <name evidence="5" type="ORF">GCM10023167_06420</name>
</gene>
<dbReference type="Proteomes" id="UP001500642">
    <property type="component" value="Unassembled WGS sequence"/>
</dbReference>
<feature type="compositionally biased region" description="Low complexity" evidence="4">
    <location>
        <begin position="16"/>
        <end position="27"/>
    </location>
</feature>
<evidence type="ECO:0000256" key="4">
    <source>
        <dbReference type="SAM" id="MobiDB-lite"/>
    </source>
</evidence>
<evidence type="ECO:0000256" key="1">
    <source>
        <dbReference type="ARBA" id="ARBA00009023"/>
    </source>
</evidence>
<proteinExistence type="inferred from homology"/>
<evidence type="ECO:0000313" key="5">
    <source>
        <dbReference type="EMBL" id="GAA4385012.1"/>
    </source>
</evidence>
<dbReference type="PANTHER" id="PTHR33376">
    <property type="match status" value="1"/>
</dbReference>
<evidence type="ECO:0000313" key="6">
    <source>
        <dbReference type="Proteomes" id="UP001500642"/>
    </source>
</evidence>
<dbReference type="InterPro" id="IPR038404">
    <property type="entry name" value="TRAP_DctP_sf"/>
</dbReference>
<comment type="similarity">
    <text evidence="1">Belongs to the bacterial solute-binding protein 7 family.</text>
</comment>
<dbReference type="Pfam" id="PF03480">
    <property type="entry name" value="DctP"/>
    <property type="match status" value="1"/>
</dbReference>
<reference evidence="6" key="1">
    <citation type="journal article" date="2019" name="Int. J. Syst. Evol. Microbiol.">
        <title>The Global Catalogue of Microorganisms (GCM) 10K type strain sequencing project: providing services to taxonomists for standard genome sequencing and annotation.</title>
        <authorList>
            <consortium name="The Broad Institute Genomics Platform"/>
            <consortium name="The Broad Institute Genome Sequencing Center for Infectious Disease"/>
            <person name="Wu L."/>
            <person name="Ma J."/>
        </authorList>
    </citation>
    <scope>NUCLEOTIDE SEQUENCE [LARGE SCALE GENOMIC DNA]</scope>
    <source>
        <strain evidence="6">JCM 17808</strain>
    </source>
</reference>
<keyword evidence="2" id="KW-0813">Transport</keyword>